<comment type="caution">
    <text evidence="9">The sequence shown here is derived from an EMBL/GenBank/DDBJ whole genome shotgun (WGS) entry which is preliminary data.</text>
</comment>
<comment type="subcellular location">
    <subcellularLocation>
        <location evidence="1">Cell membrane</location>
        <topology evidence="1">Multi-pass membrane protein</topology>
    </subcellularLocation>
</comment>
<feature type="compositionally biased region" description="Low complexity" evidence="6">
    <location>
        <begin position="37"/>
        <end position="53"/>
    </location>
</feature>
<keyword evidence="4" id="KW-1133">Transmembrane helix</keyword>
<dbReference type="EMBL" id="CAKKNE010000001">
    <property type="protein sequence ID" value="CAH0364204.1"/>
    <property type="molecule type" value="Genomic_DNA"/>
</dbReference>
<evidence type="ECO:0000256" key="4">
    <source>
        <dbReference type="ARBA" id="ARBA00022989"/>
    </source>
</evidence>
<keyword evidence="3" id="KW-0812">Transmembrane</keyword>
<dbReference type="SUPFAM" id="SSF103481">
    <property type="entry name" value="Multidrug resistance efflux transporter EmrE"/>
    <property type="match status" value="1"/>
</dbReference>
<dbReference type="InterPro" id="IPR000620">
    <property type="entry name" value="EamA_dom"/>
</dbReference>
<keyword evidence="7" id="KW-0732">Signal</keyword>
<organism evidence="9 10">
    <name type="scientific">Pelagomonas calceolata</name>
    <dbReference type="NCBI Taxonomy" id="35677"/>
    <lineage>
        <taxon>Eukaryota</taxon>
        <taxon>Sar</taxon>
        <taxon>Stramenopiles</taxon>
        <taxon>Ochrophyta</taxon>
        <taxon>Pelagophyceae</taxon>
        <taxon>Pelagomonadales</taxon>
        <taxon>Pelagomonadaceae</taxon>
        <taxon>Pelagomonas</taxon>
    </lineage>
</organism>
<evidence type="ECO:0000256" key="6">
    <source>
        <dbReference type="SAM" id="MobiDB-lite"/>
    </source>
</evidence>
<accession>A0A8J2S9A5</accession>
<evidence type="ECO:0000256" key="7">
    <source>
        <dbReference type="SAM" id="SignalP"/>
    </source>
</evidence>
<evidence type="ECO:0000256" key="1">
    <source>
        <dbReference type="ARBA" id="ARBA00004651"/>
    </source>
</evidence>
<dbReference type="Pfam" id="PF00892">
    <property type="entry name" value="EamA"/>
    <property type="match status" value="1"/>
</dbReference>
<protein>
    <recommendedName>
        <fullName evidence="8">EamA domain-containing protein</fullName>
    </recommendedName>
</protein>
<evidence type="ECO:0000313" key="10">
    <source>
        <dbReference type="Proteomes" id="UP000789595"/>
    </source>
</evidence>
<dbReference type="AlphaFoldDB" id="A0A8J2S9A5"/>
<proteinExistence type="predicted"/>
<keyword evidence="5" id="KW-0472">Membrane</keyword>
<gene>
    <name evidence="9" type="ORF">PECAL_1P05570</name>
</gene>
<sequence length="550" mass="57179">MLALFFLFRAAAGLAPAPSTTSRTYLGSLSTPATADAEAAEARTAPAEAAAAPARRRRPLGRAAEALREKRAAEAPYLDGLDRRQWLTTTFARERGEAGRYLATLNERGAANKLDELRSREAATTDYYLEGLDRRGWTATAFSQELARRERERRRESLTVARKPSVVSLVEDAPPVLAPAVEIYASDLPATVDVASIEAAASAIELVAITDQMNDAVSEVLEEAALSIPEDEESSLAWKGAMLFVTVAWATNFAVTAYACADISASTSLGASEAAAVFVVLRFAAAALSTLPWLIASSTKEAAIAGAKVGALYAVGYGAQAAALAHGFPAANAAFVCSLQCVAVALLAKGQTPPRTIVGLILAISGVACLELLGANGGDFDPVGLALALGQPLAFGASYVELERATRDHPDDALAMTALQCLAIFGAGVGALAAMEGFDGALSDVLATVNHLDAPLAASVAWTGVISTSFTIWLCTEAFKHLPSVDASLILTSEPLWAALVAAALLGERFSAGDALGGLLIVLAVAVNDELIRVPGRMCLAPHCVVEEDE</sequence>
<dbReference type="PANTHER" id="PTHR42920:SF5">
    <property type="entry name" value="EAMA DOMAIN-CONTAINING PROTEIN"/>
    <property type="match status" value="1"/>
</dbReference>
<dbReference type="GO" id="GO:0005886">
    <property type="term" value="C:plasma membrane"/>
    <property type="evidence" value="ECO:0007669"/>
    <property type="project" value="UniProtKB-SubCell"/>
</dbReference>
<evidence type="ECO:0000256" key="3">
    <source>
        <dbReference type="ARBA" id="ARBA00022692"/>
    </source>
</evidence>
<dbReference type="OrthoDB" id="2017960at2759"/>
<feature type="chain" id="PRO_5035329076" description="EamA domain-containing protein" evidence="7">
    <location>
        <begin position="23"/>
        <end position="550"/>
    </location>
</feature>
<evidence type="ECO:0000256" key="2">
    <source>
        <dbReference type="ARBA" id="ARBA00022475"/>
    </source>
</evidence>
<dbReference type="PANTHER" id="PTHR42920">
    <property type="entry name" value="OS03G0707200 PROTEIN-RELATED"/>
    <property type="match status" value="1"/>
</dbReference>
<keyword evidence="10" id="KW-1185">Reference proteome</keyword>
<evidence type="ECO:0000259" key="8">
    <source>
        <dbReference type="Pfam" id="PF00892"/>
    </source>
</evidence>
<evidence type="ECO:0000313" key="9">
    <source>
        <dbReference type="EMBL" id="CAH0364204.1"/>
    </source>
</evidence>
<evidence type="ECO:0000256" key="5">
    <source>
        <dbReference type="ARBA" id="ARBA00023136"/>
    </source>
</evidence>
<feature type="domain" description="EamA" evidence="8">
    <location>
        <begin position="384"/>
        <end position="527"/>
    </location>
</feature>
<name>A0A8J2S9A5_9STRA</name>
<dbReference type="InterPro" id="IPR051258">
    <property type="entry name" value="Diverse_Substrate_Transporter"/>
</dbReference>
<feature type="region of interest" description="Disordered" evidence="6">
    <location>
        <begin position="37"/>
        <end position="57"/>
    </location>
</feature>
<keyword evidence="2" id="KW-1003">Cell membrane</keyword>
<feature type="signal peptide" evidence="7">
    <location>
        <begin position="1"/>
        <end position="22"/>
    </location>
</feature>
<reference evidence="9" key="1">
    <citation type="submission" date="2021-11" db="EMBL/GenBank/DDBJ databases">
        <authorList>
            <consortium name="Genoscope - CEA"/>
            <person name="William W."/>
        </authorList>
    </citation>
    <scope>NUCLEOTIDE SEQUENCE</scope>
</reference>
<dbReference type="InterPro" id="IPR037185">
    <property type="entry name" value="EmrE-like"/>
</dbReference>
<dbReference type="Proteomes" id="UP000789595">
    <property type="component" value="Unassembled WGS sequence"/>
</dbReference>